<accession>A0A239BL91</accession>
<dbReference type="OrthoDB" id="5694214at2"/>
<comment type="similarity">
    <text evidence="2">Belongs to the SusD family.</text>
</comment>
<evidence type="ECO:0000313" key="8">
    <source>
        <dbReference type="EMBL" id="SNS08636.1"/>
    </source>
</evidence>
<dbReference type="Pfam" id="PF14322">
    <property type="entry name" value="SusD-like_3"/>
    <property type="match status" value="1"/>
</dbReference>
<dbReference type="Proteomes" id="UP000198379">
    <property type="component" value="Unassembled WGS sequence"/>
</dbReference>
<dbReference type="CDD" id="cd08977">
    <property type="entry name" value="SusD"/>
    <property type="match status" value="1"/>
</dbReference>
<comment type="subcellular location">
    <subcellularLocation>
        <location evidence="1">Cell outer membrane</location>
    </subcellularLocation>
</comment>
<proteinExistence type="inferred from homology"/>
<dbReference type="AlphaFoldDB" id="A0A239BL91"/>
<evidence type="ECO:0000256" key="4">
    <source>
        <dbReference type="ARBA" id="ARBA00023136"/>
    </source>
</evidence>
<evidence type="ECO:0000256" key="5">
    <source>
        <dbReference type="ARBA" id="ARBA00023237"/>
    </source>
</evidence>
<dbReference type="RefSeq" id="WP_089372872.1">
    <property type="nucleotide sequence ID" value="NZ_BMEP01000005.1"/>
</dbReference>
<dbReference type="Gene3D" id="1.25.40.390">
    <property type="match status" value="1"/>
</dbReference>
<keyword evidence="3" id="KW-0732">Signal</keyword>
<dbReference type="InterPro" id="IPR011990">
    <property type="entry name" value="TPR-like_helical_dom_sf"/>
</dbReference>
<feature type="domain" description="SusD-like N-terminal" evidence="7">
    <location>
        <begin position="105"/>
        <end position="227"/>
    </location>
</feature>
<keyword evidence="5" id="KW-0998">Cell outer membrane</keyword>
<dbReference type="GO" id="GO:0009279">
    <property type="term" value="C:cell outer membrane"/>
    <property type="evidence" value="ECO:0007669"/>
    <property type="project" value="UniProtKB-SubCell"/>
</dbReference>
<keyword evidence="9" id="KW-1185">Reference proteome</keyword>
<dbReference type="InterPro" id="IPR012944">
    <property type="entry name" value="SusD_RagB_dom"/>
</dbReference>
<protein>
    <submittedName>
        <fullName evidence="8">Starch-binding associating with outer membrane</fullName>
    </submittedName>
</protein>
<organism evidence="8 9">
    <name type="scientific">Dokdonia pacifica</name>
    <dbReference type="NCBI Taxonomy" id="1627892"/>
    <lineage>
        <taxon>Bacteria</taxon>
        <taxon>Pseudomonadati</taxon>
        <taxon>Bacteroidota</taxon>
        <taxon>Flavobacteriia</taxon>
        <taxon>Flavobacteriales</taxon>
        <taxon>Flavobacteriaceae</taxon>
        <taxon>Dokdonia</taxon>
    </lineage>
</organism>
<dbReference type="Pfam" id="PF07980">
    <property type="entry name" value="SusD_RagB"/>
    <property type="match status" value="1"/>
</dbReference>
<keyword evidence="4" id="KW-0472">Membrane</keyword>
<dbReference type="EMBL" id="FZNY01000006">
    <property type="protein sequence ID" value="SNS08636.1"/>
    <property type="molecule type" value="Genomic_DNA"/>
</dbReference>
<evidence type="ECO:0000256" key="3">
    <source>
        <dbReference type="ARBA" id="ARBA00022729"/>
    </source>
</evidence>
<name>A0A239BL91_9FLAO</name>
<evidence type="ECO:0000259" key="6">
    <source>
        <dbReference type="Pfam" id="PF07980"/>
    </source>
</evidence>
<dbReference type="SUPFAM" id="SSF48452">
    <property type="entry name" value="TPR-like"/>
    <property type="match status" value="1"/>
</dbReference>
<evidence type="ECO:0000259" key="7">
    <source>
        <dbReference type="Pfam" id="PF14322"/>
    </source>
</evidence>
<reference evidence="8 9" key="1">
    <citation type="submission" date="2017-06" db="EMBL/GenBank/DDBJ databases">
        <authorList>
            <person name="Kim H.J."/>
            <person name="Triplett B.A."/>
        </authorList>
    </citation>
    <scope>NUCLEOTIDE SEQUENCE [LARGE SCALE GENOMIC DNA]</scope>
    <source>
        <strain evidence="8 9">DSM 25597</strain>
    </source>
</reference>
<evidence type="ECO:0000256" key="1">
    <source>
        <dbReference type="ARBA" id="ARBA00004442"/>
    </source>
</evidence>
<sequence>MKTIKKLFPFIMLLLAVVLYYSCDEEDLNISNPNNVAEPEFFQSEADFRLAVNGMYHPVTAVFFWGRVIHTGAMLRSDAYNVIPFQQNTTMSTLEGQPGISRWAVDLYPQLYQSISRANKIIEEDAENGVLSGQVQNEILGQAHFQRAFCNWYLLNLFGTAPLVMQTPDPQNPDEFFPSNATPAMFNEAIIADLTEAVNRLPDTWGSEDLGRPTRGAALALRGKTYLYMQDWANAAADLTTVTTLGYSLLPAANYGDNFSSDSSVENNNESIYELQYVGQDNFVWGSDAPLTGTQSNWHIDYSPPHVSLDQGHVINPHIRDIFDANGDTVRRNATMVFDYPGATGYAGVPYLEDFAPSIETINALGVEPIFSVKYTGIESGLSSSAISGFGNDLGTNWRIIRYADALLMLAEALNESGATGQAVGFVNQVRDRAQISELPNNISQTELRQAIRDERVMELTGEGHRFFDLVRWGIADDILGQGSTVAGGNHPKSLAGPAAFFTPGQDEVLWIPLTELQANPNLTQNQGY</sequence>
<evidence type="ECO:0000313" key="9">
    <source>
        <dbReference type="Proteomes" id="UP000198379"/>
    </source>
</evidence>
<evidence type="ECO:0000256" key="2">
    <source>
        <dbReference type="ARBA" id="ARBA00006275"/>
    </source>
</evidence>
<feature type="domain" description="RagB/SusD" evidence="6">
    <location>
        <begin position="395"/>
        <end position="529"/>
    </location>
</feature>
<gene>
    <name evidence="8" type="ORF">SAMN06265376_106267</name>
</gene>
<dbReference type="InterPro" id="IPR033985">
    <property type="entry name" value="SusD-like_N"/>
</dbReference>